<evidence type="ECO:0000313" key="1">
    <source>
        <dbReference type="EMBL" id="SKA60277.1"/>
    </source>
</evidence>
<name>A0A1T4V5Q0_9GAMM</name>
<reference evidence="2" key="1">
    <citation type="submission" date="2017-02" db="EMBL/GenBank/DDBJ databases">
        <authorList>
            <person name="Varghese N."/>
            <person name="Submissions S."/>
        </authorList>
    </citation>
    <scope>NUCLEOTIDE SEQUENCE [LARGE SCALE GENOMIC DNA]</scope>
    <source>
        <strain evidence="2">DSM 22720</strain>
    </source>
</reference>
<accession>A0A1T4V5Q0</accession>
<evidence type="ECO:0000313" key="2">
    <source>
        <dbReference type="Proteomes" id="UP000190162"/>
    </source>
</evidence>
<protein>
    <submittedName>
        <fullName evidence="1">Uncharacterized protein</fullName>
    </submittedName>
</protein>
<keyword evidence="2" id="KW-1185">Reference proteome</keyword>
<organism evidence="1 2">
    <name type="scientific">Enterovibrio nigricans DSM 22720</name>
    <dbReference type="NCBI Taxonomy" id="1121868"/>
    <lineage>
        <taxon>Bacteria</taxon>
        <taxon>Pseudomonadati</taxon>
        <taxon>Pseudomonadota</taxon>
        <taxon>Gammaproteobacteria</taxon>
        <taxon>Vibrionales</taxon>
        <taxon>Vibrionaceae</taxon>
        <taxon>Enterovibrio</taxon>
    </lineage>
</organism>
<proteinExistence type="predicted"/>
<gene>
    <name evidence="1" type="ORF">SAMN02745132_03266</name>
</gene>
<dbReference type="EMBL" id="FUXU01000049">
    <property type="protein sequence ID" value="SKA60277.1"/>
    <property type="molecule type" value="Genomic_DNA"/>
</dbReference>
<sequence>MARKKPKMSNQQQHRYNDEMFDNLVGAFYESVADTVEQMGTRNIELTPSSKTGAKYSQDVAANCWRWTINKLTPLSLNTEAERLSHSDQSHSDSWRSLKDSKKLIGETGFLYGSLIVPYGIDLEVGHSSSSRSMRETGLALASMNARNNLVKLTSKID</sequence>
<dbReference type="Proteomes" id="UP000190162">
    <property type="component" value="Unassembled WGS sequence"/>
</dbReference>
<dbReference type="AlphaFoldDB" id="A0A1T4V5Q0"/>